<comment type="caution">
    <text evidence="2">The sequence shown here is derived from an EMBL/GenBank/DDBJ whole genome shotgun (WGS) entry which is preliminary data.</text>
</comment>
<dbReference type="EMBL" id="PZZN01000003">
    <property type="protein sequence ID" value="PTM44838.1"/>
    <property type="molecule type" value="Genomic_DNA"/>
</dbReference>
<name>A0A2T4YN63_9SPHN</name>
<organism evidence="2 3">
    <name type="scientific">Sphingomonas aerolata</name>
    <dbReference type="NCBI Taxonomy" id="185951"/>
    <lineage>
        <taxon>Bacteria</taxon>
        <taxon>Pseudomonadati</taxon>
        <taxon>Pseudomonadota</taxon>
        <taxon>Alphaproteobacteria</taxon>
        <taxon>Sphingomonadales</taxon>
        <taxon>Sphingomonadaceae</taxon>
        <taxon>Sphingomonas</taxon>
    </lineage>
</organism>
<sequence length="477" mass="52089">MQTATTEALAPPSLVAPASRSSPDRDAHASRLALTVQDAKLATLPSVTMSLTGSPKTDLAKDAVELLAADIIVLKGNRLGPSSHYLVAAGAVVADLLNASRYSPPRPCYRRLAAASFTKGPVGYEPCRRVLTDLARHGMITIYSGTAAFANAPGYVTRIVPTALFIERFTKAGIAPGDRLFHFSYAENAASVALIQKRAGNRRTLTWKKIKGRPIPVDIDDPKVAALAEPILAINTFMAAQRLSLADGWELTPGYDGVQPVLPDDVRFFRCFNCGDDPAFDWNMGGRLSVVGGGYQSLKKQYRPFILINDEPTVEIDVSACHLTIAHGLLGLPLPAREELYQAGSIDREVVKLFVNSTLGGGKTPKQWTGEHCKRFDAGDTTRLRRQYPLSMVTDEIVASIPSVKTIMDSDLKWYTYQWKEGEIATEATYLLSQKGICALPNHDSIRVPIQFGDIAKDLFSSIFHEHVGIYPYLKSK</sequence>
<evidence type="ECO:0000313" key="3">
    <source>
        <dbReference type="Proteomes" id="UP000240996"/>
    </source>
</evidence>
<dbReference type="AlphaFoldDB" id="A0A2T4YN63"/>
<proteinExistence type="predicted"/>
<feature type="region of interest" description="Disordered" evidence="1">
    <location>
        <begin position="1"/>
        <end position="28"/>
    </location>
</feature>
<dbReference type="Proteomes" id="UP000240996">
    <property type="component" value="Unassembled WGS sequence"/>
</dbReference>
<reference evidence="2 3" key="1">
    <citation type="submission" date="2018-04" db="EMBL/GenBank/DDBJ databases">
        <title>Genomic Encyclopedia of Type Strains, Phase III (KMG-III): the genomes of soil and plant-associated and newly described type strains.</title>
        <authorList>
            <person name="Whitman W."/>
        </authorList>
    </citation>
    <scope>NUCLEOTIDE SEQUENCE [LARGE SCALE GENOMIC DNA]</scope>
    <source>
        <strain evidence="2 3">NW12</strain>
    </source>
</reference>
<feature type="compositionally biased region" description="Low complexity" evidence="1">
    <location>
        <begin position="8"/>
        <end position="21"/>
    </location>
</feature>
<evidence type="ECO:0000313" key="2">
    <source>
        <dbReference type="EMBL" id="PTM44838.1"/>
    </source>
</evidence>
<keyword evidence="3" id="KW-1185">Reference proteome</keyword>
<evidence type="ECO:0000256" key="1">
    <source>
        <dbReference type="SAM" id="MobiDB-lite"/>
    </source>
</evidence>
<protein>
    <submittedName>
        <fullName evidence="2">Uncharacterized protein</fullName>
    </submittedName>
</protein>
<accession>A0A2T4YN63</accession>
<gene>
    <name evidence="2" type="ORF">C8J24_3050</name>
</gene>